<dbReference type="EMBL" id="MU157826">
    <property type="protein sequence ID" value="KAF9534192.1"/>
    <property type="molecule type" value="Genomic_DNA"/>
</dbReference>
<organism evidence="2 3">
    <name type="scientific">Crepidotus variabilis</name>
    <dbReference type="NCBI Taxonomy" id="179855"/>
    <lineage>
        <taxon>Eukaryota</taxon>
        <taxon>Fungi</taxon>
        <taxon>Dikarya</taxon>
        <taxon>Basidiomycota</taxon>
        <taxon>Agaricomycotina</taxon>
        <taxon>Agaricomycetes</taxon>
        <taxon>Agaricomycetidae</taxon>
        <taxon>Agaricales</taxon>
        <taxon>Agaricineae</taxon>
        <taxon>Crepidotaceae</taxon>
        <taxon>Crepidotus</taxon>
    </lineage>
</organism>
<gene>
    <name evidence="2" type="ORF">CPB83DRAFT_889197</name>
</gene>
<evidence type="ECO:0000256" key="1">
    <source>
        <dbReference type="SAM" id="SignalP"/>
    </source>
</evidence>
<dbReference type="AlphaFoldDB" id="A0A9P6ESS4"/>
<dbReference type="Pfam" id="PF21203">
    <property type="entry name" value="ECM10"/>
    <property type="match status" value="1"/>
</dbReference>
<evidence type="ECO:0000313" key="2">
    <source>
        <dbReference type="EMBL" id="KAF9534192.1"/>
    </source>
</evidence>
<comment type="caution">
    <text evidence="2">The sequence shown here is derived from an EMBL/GenBank/DDBJ whole genome shotgun (WGS) entry which is preliminary data.</text>
</comment>
<keyword evidence="1" id="KW-0732">Signal</keyword>
<proteinExistence type="predicted"/>
<evidence type="ECO:0000313" key="3">
    <source>
        <dbReference type="Proteomes" id="UP000807306"/>
    </source>
</evidence>
<evidence type="ECO:0008006" key="4">
    <source>
        <dbReference type="Google" id="ProtNLM"/>
    </source>
</evidence>
<reference evidence="2" key="1">
    <citation type="submission" date="2020-11" db="EMBL/GenBank/DDBJ databases">
        <authorList>
            <consortium name="DOE Joint Genome Institute"/>
            <person name="Ahrendt S."/>
            <person name="Riley R."/>
            <person name="Andreopoulos W."/>
            <person name="Labutti K."/>
            <person name="Pangilinan J."/>
            <person name="Ruiz-Duenas F.J."/>
            <person name="Barrasa J.M."/>
            <person name="Sanchez-Garcia M."/>
            <person name="Camarero S."/>
            <person name="Miyauchi S."/>
            <person name="Serrano A."/>
            <person name="Linde D."/>
            <person name="Babiker R."/>
            <person name="Drula E."/>
            <person name="Ayuso-Fernandez I."/>
            <person name="Pacheco R."/>
            <person name="Padilla G."/>
            <person name="Ferreira P."/>
            <person name="Barriuso J."/>
            <person name="Kellner H."/>
            <person name="Castanera R."/>
            <person name="Alfaro M."/>
            <person name="Ramirez L."/>
            <person name="Pisabarro A.G."/>
            <person name="Kuo A."/>
            <person name="Tritt A."/>
            <person name="Lipzen A."/>
            <person name="He G."/>
            <person name="Yan M."/>
            <person name="Ng V."/>
            <person name="Cullen D."/>
            <person name="Martin F."/>
            <person name="Rosso M.-N."/>
            <person name="Henrissat B."/>
            <person name="Hibbett D."/>
            <person name="Martinez A.T."/>
            <person name="Grigoriev I.V."/>
        </authorList>
    </citation>
    <scope>NUCLEOTIDE SEQUENCE</scope>
    <source>
        <strain evidence="2">CBS 506.95</strain>
    </source>
</reference>
<protein>
    <recommendedName>
        <fullName evidence="4">ER membrane protein complex subunit 10</fullName>
    </recommendedName>
</protein>
<feature type="signal peptide" evidence="1">
    <location>
        <begin position="1"/>
        <end position="20"/>
    </location>
</feature>
<name>A0A9P6ESS4_9AGAR</name>
<accession>A0A9P6ESS4</accession>
<dbReference type="PANTHER" id="PTHR39219:SF1">
    <property type="entry name" value="ER MEMBRANE PROTEIN COMPLEX SUBUNIT 10"/>
    <property type="match status" value="1"/>
</dbReference>
<sequence>MKSSSLVVLFAATFLGSAGATENAVLYHRIFHPSFPDLKYLERGSVSGSPPTFQPSESLAEGFKTFSEALQSLEGDPSGVLYQVALARADDKSQATYDFSSVKLCHLNQANKEHIYLHVSDDDTPFALDYFVGPIPKDGSCPRKISSSTSITNFAPNYQKLNTTVVMRRPSMPPLPDLRTPPPISPEGQVVEPVPEKSFLQKYWMYMVGLLIFFLVAAPEEAEQPKRGGAAK</sequence>
<feature type="chain" id="PRO_5040324937" description="ER membrane protein complex subunit 10" evidence="1">
    <location>
        <begin position="21"/>
        <end position="232"/>
    </location>
</feature>
<dbReference type="PANTHER" id="PTHR39219">
    <property type="entry name" value="ER MEMBRANE PROTEIN COMPLEX SUBUNIT 10"/>
    <property type="match status" value="1"/>
</dbReference>
<keyword evidence="3" id="KW-1185">Reference proteome</keyword>
<dbReference type="Proteomes" id="UP000807306">
    <property type="component" value="Unassembled WGS sequence"/>
</dbReference>
<dbReference type="CDD" id="cd22209">
    <property type="entry name" value="EMC10"/>
    <property type="match status" value="1"/>
</dbReference>
<dbReference type="OrthoDB" id="1894652at2759"/>